<dbReference type="InterPro" id="IPR023772">
    <property type="entry name" value="DNA-bd_HTH_TetR-type_CS"/>
</dbReference>
<keyword evidence="3" id="KW-0804">Transcription</keyword>
<dbReference type="SUPFAM" id="SSF46689">
    <property type="entry name" value="Homeodomain-like"/>
    <property type="match status" value="1"/>
</dbReference>
<evidence type="ECO:0000256" key="4">
    <source>
        <dbReference type="PROSITE-ProRule" id="PRU00335"/>
    </source>
</evidence>
<dbReference type="PRINTS" id="PR00455">
    <property type="entry name" value="HTHTETR"/>
</dbReference>
<evidence type="ECO:0000256" key="3">
    <source>
        <dbReference type="ARBA" id="ARBA00023163"/>
    </source>
</evidence>
<name>A0ABW6U9X4_9ACTN</name>
<keyword evidence="2 4" id="KW-0238">DNA-binding</keyword>
<dbReference type="Pfam" id="PF00440">
    <property type="entry name" value="TetR_N"/>
    <property type="match status" value="1"/>
</dbReference>
<evidence type="ECO:0000256" key="1">
    <source>
        <dbReference type="ARBA" id="ARBA00023015"/>
    </source>
</evidence>
<dbReference type="InterPro" id="IPR001647">
    <property type="entry name" value="HTH_TetR"/>
</dbReference>
<proteinExistence type="predicted"/>
<dbReference type="RefSeq" id="WP_134034212.1">
    <property type="nucleotide sequence ID" value="NZ_JBEOZG010000015.1"/>
</dbReference>
<reference evidence="6 7" key="1">
    <citation type="submission" date="2024-10" db="EMBL/GenBank/DDBJ databases">
        <title>The Natural Products Discovery Center: Release of the First 8490 Sequenced Strains for Exploring Actinobacteria Biosynthetic Diversity.</title>
        <authorList>
            <person name="Kalkreuter E."/>
            <person name="Kautsar S.A."/>
            <person name="Yang D."/>
            <person name="Bader C.D."/>
            <person name="Teijaro C.N."/>
            <person name="Fluegel L."/>
            <person name="Davis C.M."/>
            <person name="Simpson J.R."/>
            <person name="Lauterbach L."/>
            <person name="Steele A.D."/>
            <person name="Gui C."/>
            <person name="Meng S."/>
            <person name="Li G."/>
            <person name="Viehrig K."/>
            <person name="Ye F."/>
            <person name="Su P."/>
            <person name="Kiefer A.F."/>
            <person name="Nichols A."/>
            <person name="Cepeda A.J."/>
            <person name="Yan W."/>
            <person name="Fan B."/>
            <person name="Jiang Y."/>
            <person name="Adhikari A."/>
            <person name="Zheng C.-J."/>
            <person name="Schuster L."/>
            <person name="Cowan T.M."/>
            <person name="Smanski M.J."/>
            <person name="Chevrette M.G."/>
            <person name="De Carvalho L.P.S."/>
            <person name="Shen B."/>
        </authorList>
    </citation>
    <scope>NUCLEOTIDE SEQUENCE [LARGE SCALE GENOMIC DNA]</scope>
    <source>
        <strain evidence="6 7">NPDC001390</strain>
    </source>
</reference>
<dbReference type="PROSITE" id="PS01081">
    <property type="entry name" value="HTH_TETR_1"/>
    <property type="match status" value="1"/>
</dbReference>
<dbReference type="Gene3D" id="1.10.357.10">
    <property type="entry name" value="Tetracycline Repressor, domain 2"/>
    <property type="match status" value="1"/>
</dbReference>
<accession>A0ABW6U9X4</accession>
<evidence type="ECO:0000256" key="2">
    <source>
        <dbReference type="ARBA" id="ARBA00023125"/>
    </source>
</evidence>
<dbReference type="InterPro" id="IPR009057">
    <property type="entry name" value="Homeodomain-like_sf"/>
</dbReference>
<dbReference type="PROSITE" id="PS50977">
    <property type="entry name" value="HTH_TETR_2"/>
    <property type="match status" value="1"/>
</dbReference>
<dbReference type="InterPro" id="IPR050109">
    <property type="entry name" value="HTH-type_TetR-like_transc_reg"/>
</dbReference>
<evidence type="ECO:0000313" key="7">
    <source>
        <dbReference type="Proteomes" id="UP001602058"/>
    </source>
</evidence>
<dbReference type="PANTHER" id="PTHR30055">
    <property type="entry name" value="HTH-TYPE TRANSCRIPTIONAL REGULATOR RUTR"/>
    <property type="match status" value="1"/>
</dbReference>
<dbReference type="EMBL" id="JBIAWJ010000001">
    <property type="protein sequence ID" value="MFF4520179.1"/>
    <property type="molecule type" value="Genomic_DNA"/>
</dbReference>
<keyword evidence="1" id="KW-0805">Transcription regulation</keyword>
<feature type="domain" description="HTH tetR-type" evidence="5">
    <location>
        <begin position="13"/>
        <end position="73"/>
    </location>
</feature>
<sequence>MSEEPGLRERKKQRTRRTVIRTALRLFSEQGYEQTTVAGIAAAADIATRTFFSYFASKEDVVFFDFASREEQALAVIGDRLPGETVADLLQRTMDRMMSAPDSDLDLLLELAPARDALVTAVPALQARELHLMFELQRNLARALHESCPDELDLIDAMAAIGALAGAQHMAATTAVERGDSPEQVRHSIDRGTRMAIDGLRALDS</sequence>
<dbReference type="PANTHER" id="PTHR30055:SF234">
    <property type="entry name" value="HTH-TYPE TRANSCRIPTIONAL REGULATOR BETI"/>
    <property type="match status" value="1"/>
</dbReference>
<dbReference type="Proteomes" id="UP001602058">
    <property type="component" value="Unassembled WGS sequence"/>
</dbReference>
<comment type="caution">
    <text evidence="6">The sequence shown here is derived from an EMBL/GenBank/DDBJ whole genome shotgun (WGS) entry which is preliminary data.</text>
</comment>
<protein>
    <submittedName>
        <fullName evidence="6">TetR/AcrR family transcriptional regulator</fullName>
    </submittedName>
</protein>
<gene>
    <name evidence="6" type="ORF">ACFY1D_01675</name>
</gene>
<feature type="DNA-binding region" description="H-T-H motif" evidence="4">
    <location>
        <begin position="36"/>
        <end position="55"/>
    </location>
</feature>
<keyword evidence="7" id="KW-1185">Reference proteome</keyword>
<organism evidence="6 7">
    <name type="scientific">Streptomyces bluensis</name>
    <dbReference type="NCBI Taxonomy" id="33897"/>
    <lineage>
        <taxon>Bacteria</taxon>
        <taxon>Bacillati</taxon>
        <taxon>Actinomycetota</taxon>
        <taxon>Actinomycetes</taxon>
        <taxon>Kitasatosporales</taxon>
        <taxon>Streptomycetaceae</taxon>
        <taxon>Streptomyces</taxon>
    </lineage>
</organism>
<evidence type="ECO:0000259" key="5">
    <source>
        <dbReference type="PROSITE" id="PS50977"/>
    </source>
</evidence>
<evidence type="ECO:0000313" key="6">
    <source>
        <dbReference type="EMBL" id="MFF4520179.1"/>
    </source>
</evidence>